<dbReference type="Proteomes" id="UP000677228">
    <property type="component" value="Unassembled WGS sequence"/>
</dbReference>
<dbReference type="EMBL" id="CAJOBC010032022">
    <property type="protein sequence ID" value="CAF4094313.1"/>
    <property type="molecule type" value="Genomic_DNA"/>
</dbReference>
<evidence type="ECO:0000313" key="3">
    <source>
        <dbReference type="EMBL" id="CAF4094313.1"/>
    </source>
</evidence>
<keyword evidence="5" id="KW-1185">Reference proteome</keyword>
<dbReference type="EMBL" id="CAJNOQ010011991">
    <property type="protein sequence ID" value="CAF1289567.1"/>
    <property type="molecule type" value="Genomic_DNA"/>
</dbReference>
<proteinExistence type="predicted"/>
<evidence type="ECO:0000313" key="4">
    <source>
        <dbReference type="EMBL" id="CAF4118015.1"/>
    </source>
</evidence>
<dbReference type="EMBL" id="CAJNOK010020059">
    <property type="protein sequence ID" value="CAF1310237.1"/>
    <property type="molecule type" value="Genomic_DNA"/>
</dbReference>
<sequence>MKIGRANYMAFYQLFKTRRIIFPSSSNTMRAGTAERPKTKKTNCVQRPIDTPADCYTNDEINLEEYLEGLSFVVAKDKTKKIKE</sequence>
<organism evidence="1 5">
    <name type="scientific">Didymodactylos carnosus</name>
    <dbReference type="NCBI Taxonomy" id="1234261"/>
    <lineage>
        <taxon>Eukaryota</taxon>
        <taxon>Metazoa</taxon>
        <taxon>Spiralia</taxon>
        <taxon>Gnathifera</taxon>
        <taxon>Rotifera</taxon>
        <taxon>Eurotatoria</taxon>
        <taxon>Bdelloidea</taxon>
        <taxon>Philodinida</taxon>
        <taxon>Philodinidae</taxon>
        <taxon>Didymodactylos</taxon>
    </lineage>
</organism>
<dbReference type="Proteomes" id="UP000682733">
    <property type="component" value="Unassembled WGS sequence"/>
</dbReference>
<dbReference type="AlphaFoldDB" id="A0A815CZQ2"/>
<evidence type="ECO:0000313" key="2">
    <source>
        <dbReference type="EMBL" id="CAF1310237.1"/>
    </source>
</evidence>
<evidence type="ECO:0000313" key="5">
    <source>
        <dbReference type="Proteomes" id="UP000663829"/>
    </source>
</evidence>
<gene>
    <name evidence="1" type="ORF">GPM918_LOCUS27964</name>
    <name evidence="2" type="ORF">OVA965_LOCUS28947</name>
    <name evidence="3" type="ORF">SRO942_LOCUS28396</name>
    <name evidence="4" type="ORF">TMI583_LOCUS29711</name>
</gene>
<comment type="caution">
    <text evidence="1">The sequence shown here is derived from an EMBL/GenBank/DDBJ whole genome shotgun (WGS) entry which is preliminary data.</text>
</comment>
<dbReference type="Proteomes" id="UP000681722">
    <property type="component" value="Unassembled WGS sequence"/>
</dbReference>
<accession>A0A815CZQ2</accession>
<dbReference type="EMBL" id="CAJOBA010041645">
    <property type="protein sequence ID" value="CAF4118015.1"/>
    <property type="molecule type" value="Genomic_DNA"/>
</dbReference>
<dbReference type="OrthoDB" id="10049058at2759"/>
<reference evidence="1" key="1">
    <citation type="submission" date="2021-02" db="EMBL/GenBank/DDBJ databases">
        <authorList>
            <person name="Nowell W R."/>
        </authorList>
    </citation>
    <scope>NUCLEOTIDE SEQUENCE</scope>
</reference>
<evidence type="ECO:0000313" key="1">
    <source>
        <dbReference type="EMBL" id="CAF1289567.1"/>
    </source>
</evidence>
<protein>
    <submittedName>
        <fullName evidence="1">Uncharacterized protein</fullName>
    </submittedName>
</protein>
<name>A0A815CZQ2_9BILA</name>
<dbReference type="Proteomes" id="UP000663829">
    <property type="component" value="Unassembled WGS sequence"/>
</dbReference>